<feature type="transmembrane region" description="Helical" evidence="6">
    <location>
        <begin position="166"/>
        <end position="189"/>
    </location>
</feature>
<dbReference type="PANTHER" id="PTHR23502">
    <property type="entry name" value="MAJOR FACILITATOR SUPERFAMILY"/>
    <property type="match status" value="1"/>
</dbReference>
<evidence type="ECO:0000256" key="6">
    <source>
        <dbReference type="SAM" id="Phobius"/>
    </source>
</evidence>
<evidence type="ECO:0000256" key="4">
    <source>
        <dbReference type="ARBA" id="ARBA00023136"/>
    </source>
</evidence>
<feature type="transmembrane region" description="Helical" evidence="6">
    <location>
        <begin position="271"/>
        <end position="290"/>
    </location>
</feature>
<dbReference type="CDD" id="cd17323">
    <property type="entry name" value="MFS_Tpo1_MDR_like"/>
    <property type="match status" value="1"/>
</dbReference>
<dbReference type="InterPro" id="IPR011701">
    <property type="entry name" value="MFS"/>
</dbReference>
<evidence type="ECO:0000256" key="2">
    <source>
        <dbReference type="ARBA" id="ARBA00022692"/>
    </source>
</evidence>
<feature type="domain" description="Major facilitator superfamily (MFS) profile" evidence="7">
    <location>
        <begin position="40"/>
        <end position="480"/>
    </location>
</feature>
<evidence type="ECO:0000313" key="8">
    <source>
        <dbReference type="EMBL" id="RTE69664.1"/>
    </source>
</evidence>
<feature type="transmembrane region" description="Helical" evidence="6">
    <location>
        <begin position="444"/>
        <end position="465"/>
    </location>
</feature>
<feature type="transmembrane region" description="Helical" evidence="6">
    <location>
        <begin position="411"/>
        <end position="432"/>
    </location>
</feature>
<feature type="transmembrane region" description="Helical" evidence="6">
    <location>
        <begin position="105"/>
        <end position="126"/>
    </location>
</feature>
<feature type="transmembrane region" description="Helical" evidence="6">
    <location>
        <begin position="201"/>
        <end position="224"/>
    </location>
</feature>
<feature type="transmembrane region" description="Helical" evidence="6">
    <location>
        <begin position="78"/>
        <end position="98"/>
    </location>
</feature>
<feature type="transmembrane region" description="Helical" evidence="6">
    <location>
        <begin position="38"/>
        <end position="58"/>
    </location>
</feature>
<dbReference type="InterPro" id="IPR020846">
    <property type="entry name" value="MFS_dom"/>
</dbReference>
<keyword evidence="4 6" id="KW-0472">Membrane</keyword>
<dbReference type="AlphaFoldDB" id="A0A430L1Q9"/>
<evidence type="ECO:0000256" key="3">
    <source>
        <dbReference type="ARBA" id="ARBA00022989"/>
    </source>
</evidence>
<feature type="transmembrane region" description="Helical" evidence="6">
    <location>
        <begin position="379"/>
        <end position="399"/>
    </location>
</feature>
<keyword evidence="3 6" id="KW-1133">Transmembrane helix</keyword>
<proteinExistence type="predicted"/>
<comment type="subcellular location">
    <subcellularLocation>
        <location evidence="1">Membrane</location>
        <topology evidence="1">Multi-pass membrane protein</topology>
    </subcellularLocation>
</comment>
<reference evidence="8 9" key="1">
    <citation type="submission" date="2017-06" db="EMBL/GenBank/DDBJ databases">
        <title>Comparative genomic analysis of Ambrosia Fusariam Clade fungi.</title>
        <authorList>
            <person name="Stajich J.E."/>
            <person name="Carrillo J."/>
            <person name="Kijimoto T."/>
            <person name="Eskalen A."/>
            <person name="O'Donnell K."/>
            <person name="Kasson M."/>
        </authorList>
    </citation>
    <scope>NUCLEOTIDE SEQUENCE [LARGE SCALE GENOMIC DNA]</scope>
    <source>
        <strain evidence="8 9">UCR1854</strain>
    </source>
</reference>
<evidence type="ECO:0000256" key="1">
    <source>
        <dbReference type="ARBA" id="ARBA00004141"/>
    </source>
</evidence>
<accession>A0A430L1Q9</accession>
<keyword evidence="2 6" id="KW-0812">Transmembrane</keyword>
<organism evidence="8 9">
    <name type="scientific">Fusarium euwallaceae</name>
    <dbReference type="NCBI Taxonomy" id="1147111"/>
    <lineage>
        <taxon>Eukaryota</taxon>
        <taxon>Fungi</taxon>
        <taxon>Dikarya</taxon>
        <taxon>Ascomycota</taxon>
        <taxon>Pezizomycotina</taxon>
        <taxon>Sordariomycetes</taxon>
        <taxon>Hypocreomycetidae</taxon>
        <taxon>Hypocreales</taxon>
        <taxon>Nectriaceae</taxon>
        <taxon>Fusarium</taxon>
        <taxon>Fusarium solani species complex</taxon>
    </lineage>
</organism>
<keyword evidence="5" id="KW-0325">Glycoprotein</keyword>
<protein>
    <recommendedName>
        <fullName evidence="7">Major facilitator superfamily (MFS) profile domain-containing protein</fullName>
    </recommendedName>
</protein>
<feature type="transmembrane region" description="Helical" evidence="6">
    <location>
        <begin position="132"/>
        <end position="154"/>
    </location>
</feature>
<dbReference type="GO" id="GO:0016020">
    <property type="term" value="C:membrane"/>
    <property type="evidence" value="ECO:0007669"/>
    <property type="project" value="UniProtKB-SubCell"/>
</dbReference>
<dbReference type="Proteomes" id="UP000287124">
    <property type="component" value="Unassembled WGS sequence"/>
</dbReference>
<keyword evidence="9" id="KW-1185">Reference proteome</keyword>
<comment type="caution">
    <text evidence="8">The sequence shown here is derived from an EMBL/GenBank/DDBJ whole genome shotgun (WGS) entry which is preliminary data.</text>
</comment>
<evidence type="ECO:0000313" key="9">
    <source>
        <dbReference type="Proteomes" id="UP000287124"/>
    </source>
</evidence>
<dbReference type="PANTHER" id="PTHR23502:SF60">
    <property type="entry name" value="MAJOR FACILITATOR SUPERFAMILY (MFS) PROFILE DOMAIN-CONTAINING PROTEIN-RELATED"/>
    <property type="match status" value="1"/>
</dbReference>
<feature type="transmembrane region" description="Helical" evidence="6">
    <location>
        <begin position="351"/>
        <end position="373"/>
    </location>
</feature>
<feature type="transmembrane region" description="Helical" evidence="6">
    <location>
        <begin position="310"/>
        <end position="330"/>
    </location>
</feature>
<name>A0A430L1Q9_9HYPO</name>
<gene>
    <name evidence="8" type="ORF">BHE90_015956</name>
</gene>
<dbReference type="GO" id="GO:0022857">
    <property type="term" value="F:transmembrane transporter activity"/>
    <property type="evidence" value="ECO:0007669"/>
    <property type="project" value="InterPro"/>
</dbReference>
<dbReference type="FunFam" id="1.20.1250.20:FF:000011">
    <property type="entry name" value="MFS multidrug transporter, putative"/>
    <property type="match status" value="1"/>
</dbReference>
<dbReference type="SUPFAM" id="SSF103473">
    <property type="entry name" value="MFS general substrate transporter"/>
    <property type="match status" value="1"/>
</dbReference>
<dbReference type="Pfam" id="PF07690">
    <property type="entry name" value="MFS_1"/>
    <property type="match status" value="1"/>
</dbReference>
<dbReference type="EMBL" id="MIKF01000545">
    <property type="protein sequence ID" value="RTE69664.1"/>
    <property type="molecule type" value="Genomic_DNA"/>
</dbReference>
<evidence type="ECO:0000256" key="5">
    <source>
        <dbReference type="ARBA" id="ARBA00023180"/>
    </source>
</evidence>
<dbReference type="InterPro" id="IPR036259">
    <property type="entry name" value="MFS_trans_sf"/>
</dbReference>
<sequence>MSDYHRSDGVAVEESKLVTWNGPEDPENPKNWPRRKKWVATIVVSLYAFNSPVASSMIAPAMDQIGEELGVSSDLRQYLMLSIFLLAYAIGPLVLGPLSEMYGRSIVLALSNIVFFAFNLGCGFAQSQAQMLVFRFLSGLGGSAPMSLGAGVLSDCWVATERGRAVGIYSLAPVLGPGIGPIAGGFIAMRTTWRWCFWSTSIVAAMVQALSFACLPETYAPVILQNRARQFRQQTNDATWYTEFDNKNQSFGRILVANFSRPFRLLGTQPIIQIVALYMAYIYGLMYIVLSTFPDVWVGVYDQSSGIGGLNYISITLGFLLATQTAAPLSDRIYLKLLNKNEGVGKPEFRVPLMVPGACLLPTGLFIYGWSAAAPTHWIVPNIGAMLFSAGMIVGFQCLQTYIVDAYARYAASAMAAVVVARSLAGFGFPLFAPYLYNSLGQDWGNSLLGFIGIAIGFPGPFLLWKYGEVLRQGSRYAAG</sequence>
<dbReference type="Gene3D" id="1.20.1250.20">
    <property type="entry name" value="MFS general substrate transporter like domains"/>
    <property type="match status" value="1"/>
</dbReference>
<evidence type="ECO:0000259" key="7">
    <source>
        <dbReference type="PROSITE" id="PS50850"/>
    </source>
</evidence>
<dbReference type="PROSITE" id="PS50850">
    <property type="entry name" value="MFS"/>
    <property type="match status" value="1"/>
</dbReference>